<reference evidence="1 2" key="1">
    <citation type="journal article" date="2011" name="PLoS Pathog.">
        <title>Endophytic Life Strategies Decoded by Genome and Transcriptome Analyses of the Mutualistic Root Symbiont Piriformospora indica.</title>
        <authorList>
            <person name="Zuccaro A."/>
            <person name="Lahrmann U."/>
            <person name="Guldener U."/>
            <person name="Langen G."/>
            <person name="Pfiffi S."/>
            <person name="Biedenkopf D."/>
            <person name="Wong P."/>
            <person name="Samans B."/>
            <person name="Grimm C."/>
            <person name="Basiewicz M."/>
            <person name="Murat C."/>
            <person name="Martin F."/>
            <person name="Kogel K.H."/>
        </authorList>
    </citation>
    <scope>NUCLEOTIDE SEQUENCE [LARGE SCALE GENOMIC DNA]</scope>
    <source>
        <strain evidence="1 2">DSM 11827</strain>
    </source>
</reference>
<evidence type="ECO:0000313" key="2">
    <source>
        <dbReference type="Proteomes" id="UP000007148"/>
    </source>
</evidence>
<dbReference type="AlphaFoldDB" id="G4T958"/>
<organism evidence="1 2">
    <name type="scientific">Serendipita indica (strain DSM 11827)</name>
    <name type="common">Root endophyte fungus</name>
    <name type="synonym">Piriformospora indica</name>
    <dbReference type="NCBI Taxonomy" id="1109443"/>
    <lineage>
        <taxon>Eukaryota</taxon>
        <taxon>Fungi</taxon>
        <taxon>Dikarya</taxon>
        <taxon>Basidiomycota</taxon>
        <taxon>Agaricomycotina</taxon>
        <taxon>Agaricomycetes</taxon>
        <taxon>Sebacinales</taxon>
        <taxon>Serendipitaceae</taxon>
        <taxon>Serendipita</taxon>
    </lineage>
</organism>
<comment type="caution">
    <text evidence="1">The sequence shown here is derived from an EMBL/GenBank/DDBJ whole genome shotgun (WGS) entry which is preliminary data.</text>
</comment>
<dbReference type="InParanoid" id="G4T958"/>
<keyword evidence="2" id="KW-1185">Reference proteome</keyword>
<dbReference type="Proteomes" id="UP000007148">
    <property type="component" value="Unassembled WGS sequence"/>
</dbReference>
<sequence>MFLVPFSALAPPPTVAGPLTIVHARPRIVQDAINYDGATGNIHTVSSYCSDMSLLSYNSERDADNFVQKFGGRCYNSRNELYALPSDQPEFERQCVCSPPILLYSTRLVSDKQDRMLQLAVGNLYPAPGLVESVLRSPSRQPSAILDLGMSNKQHRVAG</sequence>
<dbReference type="HOGENOM" id="CLU_1661480_0_0_1"/>
<dbReference type="EMBL" id="CAFZ01000021">
    <property type="protein sequence ID" value="CCA67851.1"/>
    <property type="molecule type" value="Genomic_DNA"/>
</dbReference>
<name>G4T958_SERID</name>
<accession>G4T958</accession>
<evidence type="ECO:0000313" key="1">
    <source>
        <dbReference type="EMBL" id="CCA67851.1"/>
    </source>
</evidence>
<protein>
    <submittedName>
        <fullName evidence="1">Uncharacterized protein</fullName>
    </submittedName>
</protein>
<proteinExistence type="predicted"/>
<gene>
    <name evidence="1" type="ORF">PIIN_01675</name>
</gene>